<dbReference type="InterPro" id="IPR052514">
    <property type="entry name" value="SAM-dependent_MTase"/>
</dbReference>
<dbReference type="PANTHER" id="PTHR34203">
    <property type="entry name" value="METHYLTRANSFERASE, FKBM FAMILY PROTEIN"/>
    <property type="match status" value="1"/>
</dbReference>
<feature type="domain" description="Methyltransferase FkbM" evidence="1">
    <location>
        <begin position="92"/>
        <end position="246"/>
    </location>
</feature>
<gene>
    <name evidence="2" type="ORF">SAHL_08870</name>
</gene>
<organism evidence="2 3">
    <name type="scientific">Salinisphaera orenii YIM 95161</name>
    <dbReference type="NCBI Taxonomy" id="1051139"/>
    <lineage>
        <taxon>Bacteria</taxon>
        <taxon>Pseudomonadati</taxon>
        <taxon>Pseudomonadota</taxon>
        <taxon>Gammaproteobacteria</taxon>
        <taxon>Salinisphaerales</taxon>
        <taxon>Salinisphaeraceae</taxon>
        <taxon>Salinisphaera</taxon>
    </lineage>
</organism>
<dbReference type="OrthoDB" id="663022at2"/>
<dbReference type="Proteomes" id="UP000285123">
    <property type="component" value="Unassembled WGS sequence"/>
</dbReference>
<keyword evidence="2" id="KW-0808">Transferase</keyword>
<dbReference type="Gene3D" id="3.40.50.150">
    <property type="entry name" value="Vaccinia Virus protein VP39"/>
    <property type="match status" value="1"/>
</dbReference>
<dbReference type="GO" id="GO:0032259">
    <property type="term" value="P:methylation"/>
    <property type="evidence" value="ECO:0007669"/>
    <property type="project" value="UniProtKB-KW"/>
</dbReference>
<dbReference type="NCBIfam" id="TIGR01444">
    <property type="entry name" value="fkbM_fam"/>
    <property type="match status" value="1"/>
</dbReference>
<dbReference type="PANTHER" id="PTHR34203:SF15">
    <property type="entry name" value="SLL1173 PROTEIN"/>
    <property type="match status" value="1"/>
</dbReference>
<evidence type="ECO:0000313" key="2">
    <source>
        <dbReference type="EMBL" id="ROO29616.1"/>
    </source>
</evidence>
<comment type="caution">
    <text evidence="2">The sequence shown here is derived from an EMBL/GenBank/DDBJ whole genome shotgun (WGS) entry which is preliminary data.</text>
</comment>
<dbReference type="EMBL" id="AYKF01000079">
    <property type="protein sequence ID" value="ROO29616.1"/>
    <property type="molecule type" value="Genomic_DNA"/>
</dbReference>
<dbReference type="InterPro" id="IPR029063">
    <property type="entry name" value="SAM-dependent_MTases_sf"/>
</dbReference>
<dbReference type="RefSeq" id="WP_123591056.1">
    <property type="nucleotide sequence ID" value="NZ_AYKF01000079.1"/>
</dbReference>
<dbReference type="GO" id="GO:0008168">
    <property type="term" value="F:methyltransferase activity"/>
    <property type="evidence" value="ECO:0007669"/>
    <property type="project" value="UniProtKB-KW"/>
</dbReference>
<dbReference type="InterPro" id="IPR006342">
    <property type="entry name" value="FkbM_mtfrase"/>
</dbReference>
<protein>
    <submittedName>
        <fullName evidence="2">Methyltransferase</fullName>
    </submittedName>
</protein>
<keyword evidence="2" id="KW-0489">Methyltransferase</keyword>
<dbReference type="AlphaFoldDB" id="A0A423PVH2"/>
<accession>A0A423PVH2</accession>
<evidence type="ECO:0000313" key="3">
    <source>
        <dbReference type="Proteomes" id="UP000285123"/>
    </source>
</evidence>
<reference evidence="2 3" key="1">
    <citation type="submission" date="2013-10" db="EMBL/GenBank/DDBJ databases">
        <title>Salinisphaera halophila YIM 95161 Genome Sequencing.</title>
        <authorList>
            <person name="Lai Q."/>
            <person name="Li C."/>
            <person name="Shao Z."/>
        </authorList>
    </citation>
    <scope>NUCLEOTIDE SEQUENCE [LARGE SCALE GENOMIC DNA]</scope>
    <source>
        <strain evidence="2 3">YIM 95161</strain>
    </source>
</reference>
<dbReference type="SUPFAM" id="SSF53335">
    <property type="entry name" value="S-adenosyl-L-methionine-dependent methyltransferases"/>
    <property type="match status" value="1"/>
</dbReference>
<evidence type="ECO:0000259" key="1">
    <source>
        <dbReference type="Pfam" id="PF05050"/>
    </source>
</evidence>
<proteinExistence type="predicted"/>
<sequence length="302" mass="33279">MSGRTGLTVARSLRALSPAVRRSLLRRLDRLAFLDRSLAACGQTTYTHAGRRITVDAGDRVGREMLKNGFTEQPFVALVRRHFTDAGGCFLDIGANLGNYALALAPHYRQTYAFEPNPVSFRLLQQNAHDNPSLGIEPIRMGLSAHTGTAAFYPNNAGNSGASGLEKKRPGGERIEVEIARGDDFLPRFAPFVAAIKIDVEGHELDVLRGLERTLERDRPVIFMEWLTDTMRTKGGFDALRALLPDYTLLVPAARGQSGRIKTAAPKHRLTLLTPLAEPHRSKYNLVFCVPRERADAIATHG</sequence>
<dbReference type="Pfam" id="PF05050">
    <property type="entry name" value="Methyltransf_21"/>
    <property type="match status" value="1"/>
</dbReference>
<name>A0A423PVH2_9GAMM</name>